<feature type="transmembrane region" description="Helical" evidence="1">
    <location>
        <begin position="186"/>
        <end position="207"/>
    </location>
</feature>
<proteinExistence type="predicted"/>
<dbReference type="EMBL" id="JACJLA010000006">
    <property type="protein sequence ID" value="MBM6912627.1"/>
    <property type="molecule type" value="Genomic_DNA"/>
</dbReference>
<sequence length="235" mass="25217">MTLVGVWINGLAIVAAGVLGSRCKRGLPERIKERLMAALALCLLYIGIGGINADMNLMVLTISVTAGALIGEWLEIEYRMGEACRWFQRMGRRLFGQQETGDDTDGFVVSTLIVCAGAMSIVGGIESGTQGTYTTYLVKSCMDFVVIFMLASTKGSSCALAGISVFVYQLLITVSAGYIAQIVTPAIITEMAEIGALLILAIAMNLLHITKLSVGNLIVAPYIPIVLYLLHMWQS</sequence>
<keyword evidence="1" id="KW-0812">Transmembrane</keyword>
<feature type="transmembrane region" description="Helical" evidence="1">
    <location>
        <begin position="35"/>
        <end position="51"/>
    </location>
</feature>
<dbReference type="Pfam" id="PF04474">
    <property type="entry name" value="DUF554"/>
    <property type="match status" value="1"/>
</dbReference>
<accession>A0ABS2GH70</accession>
<gene>
    <name evidence="2" type="ORF">H6A01_04720</name>
</gene>
<feature type="transmembrane region" description="Helical" evidence="1">
    <location>
        <begin position="6"/>
        <end position="23"/>
    </location>
</feature>
<feature type="transmembrane region" description="Helical" evidence="1">
    <location>
        <begin position="107"/>
        <end position="125"/>
    </location>
</feature>
<dbReference type="Proteomes" id="UP000707138">
    <property type="component" value="Unassembled WGS sequence"/>
</dbReference>
<reference evidence="2 3" key="1">
    <citation type="journal article" date="2021" name="Sci. Rep.">
        <title>The distribution of antibiotic resistance genes in chicken gut microbiota commensals.</title>
        <authorList>
            <person name="Juricova H."/>
            <person name="Matiasovicova J."/>
            <person name="Kubasova T."/>
            <person name="Cejkova D."/>
            <person name="Rychlik I."/>
        </authorList>
    </citation>
    <scope>NUCLEOTIDE SEQUENCE [LARGE SCALE GENOMIC DNA]</scope>
    <source>
        <strain evidence="2 3">An537</strain>
    </source>
</reference>
<dbReference type="InterPro" id="IPR007563">
    <property type="entry name" value="DUF554"/>
</dbReference>
<keyword evidence="1" id="KW-0472">Membrane</keyword>
<dbReference type="PANTHER" id="PTHR36111">
    <property type="entry name" value="INNER MEMBRANE PROTEIN-RELATED"/>
    <property type="match status" value="1"/>
</dbReference>
<evidence type="ECO:0000313" key="3">
    <source>
        <dbReference type="Proteomes" id="UP000707138"/>
    </source>
</evidence>
<feature type="transmembrane region" description="Helical" evidence="1">
    <location>
        <begin position="214"/>
        <end position="233"/>
    </location>
</feature>
<dbReference type="PANTHER" id="PTHR36111:SF2">
    <property type="entry name" value="INNER MEMBRANE PROTEIN"/>
    <property type="match status" value="1"/>
</dbReference>
<name>A0ABS2GH70_9FIRM</name>
<keyword evidence="3" id="KW-1185">Reference proteome</keyword>
<comment type="caution">
    <text evidence="2">The sequence shown here is derived from an EMBL/GenBank/DDBJ whole genome shotgun (WGS) entry which is preliminary data.</text>
</comment>
<protein>
    <submittedName>
        <fullName evidence="2">DUF554 domain-containing protein</fullName>
    </submittedName>
</protein>
<keyword evidence="1" id="KW-1133">Transmembrane helix</keyword>
<dbReference type="RefSeq" id="WP_205087720.1">
    <property type="nucleotide sequence ID" value="NZ_JACJLA010000006.1"/>
</dbReference>
<evidence type="ECO:0000313" key="2">
    <source>
        <dbReference type="EMBL" id="MBM6912627.1"/>
    </source>
</evidence>
<organism evidence="2 3">
    <name type="scientific">Veillonella magna</name>
    <dbReference type="NCBI Taxonomy" id="464322"/>
    <lineage>
        <taxon>Bacteria</taxon>
        <taxon>Bacillati</taxon>
        <taxon>Bacillota</taxon>
        <taxon>Negativicutes</taxon>
        <taxon>Veillonellales</taxon>
        <taxon>Veillonellaceae</taxon>
        <taxon>Veillonella</taxon>
    </lineage>
</organism>
<evidence type="ECO:0000256" key="1">
    <source>
        <dbReference type="SAM" id="Phobius"/>
    </source>
</evidence>